<protein>
    <submittedName>
        <fullName evidence="1">Kinase-like domain-containing protein</fullName>
    </submittedName>
</protein>
<accession>A0A8H3R194</accession>
<dbReference type="AlphaFoldDB" id="A0A8H3R194"/>
<keyword evidence="1" id="KW-0808">Transferase</keyword>
<name>A0A8H3R194_9GLOM</name>
<evidence type="ECO:0000313" key="1">
    <source>
        <dbReference type="EMBL" id="GES99738.1"/>
    </source>
</evidence>
<organism evidence="1 2">
    <name type="scientific">Rhizophagus clarus</name>
    <dbReference type="NCBI Taxonomy" id="94130"/>
    <lineage>
        <taxon>Eukaryota</taxon>
        <taxon>Fungi</taxon>
        <taxon>Fungi incertae sedis</taxon>
        <taxon>Mucoromycota</taxon>
        <taxon>Glomeromycotina</taxon>
        <taxon>Glomeromycetes</taxon>
        <taxon>Glomerales</taxon>
        <taxon>Glomeraceae</taxon>
        <taxon>Rhizophagus</taxon>
    </lineage>
</organism>
<gene>
    <name evidence="1" type="ORF">RCL2_002622200</name>
</gene>
<reference evidence="1" key="1">
    <citation type="submission" date="2019-10" db="EMBL/GenBank/DDBJ databases">
        <title>Conservation and host-specific expression of non-tandemly repeated heterogenous ribosome RNA gene in arbuscular mycorrhizal fungi.</title>
        <authorList>
            <person name="Maeda T."/>
            <person name="Kobayashi Y."/>
            <person name="Nakagawa T."/>
            <person name="Ezawa T."/>
            <person name="Yamaguchi K."/>
            <person name="Bino T."/>
            <person name="Nishimoto Y."/>
            <person name="Shigenobu S."/>
            <person name="Kawaguchi M."/>
        </authorList>
    </citation>
    <scope>NUCLEOTIDE SEQUENCE</scope>
    <source>
        <strain evidence="1">HR1</strain>
    </source>
</reference>
<comment type="caution">
    <text evidence="1">The sequence shown here is derived from an EMBL/GenBank/DDBJ whole genome shotgun (WGS) entry which is preliminary data.</text>
</comment>
<evidence type="ECO:0000313" key="2">
    <source>
        <dbReference type="Proteomes" id="UP000615446"/>
    </source>
</evidence>
<sequence length="174" mass="20895">MTRIRKVGGYIRFYHYDQIEEATEALKADQEELNKYFRQIDKELINMILRISTINNSKIFIIFIKFYGLTNCEKYVVVVRAEYGNLREFYTNYKSLFNLKLKLRIALDIACRLELRTAEVKIFYMVMLWLKVYITPNYAAKLSDFRFMHAEISEICWKIAEEAIPYQDCDDFVK</sequence>
<dbReference type="Proteomes" id="UP000615446">
    <property type="component" value="Unassembled WGS sequence"/>
</dbReference>
<dbReference type="EMBL" id="BLAL01000285">
    <property type="protein sequence ID" value="GES99738.1"/>
    <property type="molecule type" value="Genomic_DNA"/>
</dbReference>
<dbReference type="GO" id="GO:0016301">
    <property type="term" value="F:kinase activity"/>
    <property type="evidence" value="ECO:0007669"/>
    <property type="project" value="UniProtKB-KW"/>
</dbReference>
<proteinExistence type="predicted"/>
<keyword evidence="1" id="KW-0418">Kinase</keyword>